<dbReference type="EMBL" id="UESZ01000001">
    <property type="protein sequence ID" value="SSA33572.1"/>
    <property type="molecule type" value="Genomic_DNA"/>
</dbReference>
<dbReference type="EC" id="2.4.1.227" evidence="10"/>
<evidence type="ECO:0000259" key="12">
    <source>
        <dbReference type="Pfam" id="PF04101"/>
    </source>
</evidence>
<dbReference type="InterPro" id="IPR004276">
    <property type="entry name" value="GlycoTrans_28_N"/>
</dbReference>
<keyword evidence="9 10" id="KW-0961">Cell wall biogenesis/degradation</keyword>
<comment type="caution">
    <text evidence="10">Lacks conserved residue(s) required for the propagation of feature annotation.</text>
</comment>
<evidence type="ECO:0000256" key="4">
    <source>
        <dbReference type="ARBA" id="ARBA00022679"/>
    </source>
</evidence>
<dbReference type="GO" id="GO:0009252">
    <property type="term" value="P:peptidoglycan biosynthetic process"/>
    <property type="evidence" value="ECO:0007669"/>
    <property type="project" value="UniProtKB-UniRule"/>
</dbReference>
<dbReference type="PANTHER" id="PTHR21015:SF22">
    <property type="entry name" value="GLYCOSYLTRANSFERASE"/>
    <property type="match status" value="1"/>
</dbReference>
<evidence type="ECO:0000256" key="2">
    <source>
        <dbReference type="ARBA" id="ARBA00022618"/>
    </source>
</evidence>
<evidence type="ECO:0000256" key="9">
    <source>
        <dbReference type="ARBA" id="ARBA00023316"/>
    </source>
</evidence>
<dbReference type="Pfam" id="PF03033">
    <property type="entry name" value="Glyco_transf_28"/>
    <property type="match status" value="1"/>
</dbReference>
<dbReference type="InterPro" id="IPR006009">
    <property type="entry name" value="GlcNAc_MurG"/>
</dbReference>
<dbReference type="UniPathway" id="UPA00219"/>
<comment type="subcellular location">
    <subcellularLocation>
        <location evidence="10">Cell membrane</location>
        <topology evidence="10">Peripheral membrane protein</topology>
        <orientation evidence="10">Cytoplasmic side</orientation>
    </subcellularLocation>
</comment>
<dbReference type="SUPFAM" id="SSF53756">
    <property type="entry name" value="UDP-Glycosyltransferase/glycogen phosphorylase"/>
    <property type="match status" value="1"/>
</dbReference>
<evidence type="ECO:0000256" key="7">
    <source>
        <dbReference type="ARBA" id="ARBA00023136"/>
    </source>
</evidence>
<evidence type="ECO:0000256" key="8">
    <source>
        <dbReference type="ARBA" id="ARBA00023306"/>
    </source>
</evidence>
<proteinExistence type="inferred from homology"/>
<dbReference type="AlphaFoldDB" id="A0A2Y9BT77"/>
<evidence type="ECO:0000256" key="1">
    <source>
        <dbReference type="ARBA" id="ARBA00022475"/>
    </source>
</evidence>
<feature type="binding site" evidence="10">
    <location>
        <position position="199"/>
    </location>
    <ligand>
        <name>UDP-N-acetyl-alpha-D-glucosamine</name>
        <dbReference type="ChEBI" id="CHEBI:57705"/>
    </ligand>
</feature>
<dbReference type="Gene3D" id="3.40.50.2000">
    <property type="entry name" value="Glycogen Phosphorylase B"/>
    <property type="match status" value="2"/>
</dbReference>
<organism evidence="13 14">
    <name type="scientific">Branchiibius hedensis</name>
    <dbReference type="NCBI Taxonomy" id="672460"/>
    <lineage>
        <taxon>Bacteria</taxon>
        <taxon>Bacillati</taxon>
        <taxon>Actinomycetota</taxon>
        <taxon>Actinomycetes</taxon>
        <taxon>Micrococcales</taxon>
        <taxon>Dermacoccaceae</taxon>
        <taxon>Branchiibius</taxon>
    </lineage>
</organism>
<keyword evidence="4 10" id="KW-0808">Transferase</keyword>
<comment type="catalytic activity">
    <reaction evidence="10">
        <text>di-trans,octa-cis-undecaprenyl diphospho-N-acetyl-alpha-D-muramoyl-L-alanyl-D-glutamyl-meso-2,6-diaminopimeloyl-D-alanyl-D-alanine + UDP-N-acetyl-alpha-D-glucosamine = di-trans,octa-cis-undecaprenyl diphospho-[N-acetyl-alpha-D-glucosaminyl-(1-&gt;4)]-N-acetyl-alpha-D-muramoyl-L-alanyl-D-glutamyl-meso-2,6-diaminopimeloyl-D-alanyl-D-alanine + UDP + H(+)</text>
        <dbReference type="Rhea" id="RHEA:31227"/>
        <dbReference type="ChEBI" id="CHEBI:15378"/>
        <dbReference type="ChEBI" id="CHEBI:57705"/>
        <dbReference type="ChEBI" id="CHEBI:58223"/>
        <dbReference type="ChEBI" id="CHEBI:61387"/>
        <dbReference type="ChEBI" id="CHEBI:61388"/>
        <dbReference type="EC" id="2.4.1.227"/>
    </reaction>
</comment>
<dbReference type="Pfam" id="PF04101">
    <property type="entry name" value="Glyco_tran_28_C"/>
    <property type="match status" value="1"/>
</dbReference>
<keyword evidence="5 10" id="KW-0133">Cell shape</keyword>
<feature type="domain" description="Glycosyl transferase family 28 C-terminal" evidence="12">
    <location>
        <begin position="192"/>
        <end position="351"/>
    </location>
</feature>
<dbReference type="InterPro" id="IPR007235">
    <property type="entry name" value="Glyco_trans_28_C"/>
</dbReference>
<name>A0A2Y9BT77_9MICO</name>
<keyword evidence="6 10" id="KW-0573">Peptidoglycan synthesis</keyword>
<dbReference type="HAMAP" id="MF_00033">
    <property type="entry name" value="MurG"/>
    <property type="match status" value="1"/>
</dbReference>
<feature type="binding site" evidence="10">
    <location>
        <position position="295"/>
    </location>
    <ligand>
        <name>UDP-N-acetyl-alpha-D-glucosamine</name>
        <dbReference type="ChEBI" id="CHEBI:57705"/>
    </ligand>
</feature>
<gene>
    <name evidence="10" type="primary">murG</name>
    <name evidence="13" type="ORF">SAMN04489750_0856</name>
</gene>
<dbReference type="GO" id="GO:0051301">
    <property type="term" value="P:cell division"/>
    <property type="evidence" value="ECO:0007669"/>
    <property type="project" value="UniProtKB-KW"/>
</dbReference>
<dbReference type="RefSeq" id="WP_109684254.1">
    <property type="nucleotide sequence ID" value="NZ_QGDN01000001.1"/>
</dbReference>
<evidence type="ECO:0000256" key="5">
    <source>
        <dbReference type="ARBA" id="ARBA00022960"/>
    </source>
</evidence>
<keyword evidence="1 10" id="KW-1003">Cell membrane</keyword>
<feature type="binding site" evidence="10">
    <location>
        <begin position="14"/>
        <end position="16"/>
    </location>
    <ligand>
        <name>UDP-N-acetyl-alpha-D-glucosamine</name>
        <dbReference type="ChEBI" id="CHEBI:57705"/>
    </ligand>
</feature>
<keyword evidence="8 10" id="KW-0131">Cell cycle</keyword>
<keyword evidence="3 10" id="KW-0328">Glycosyltransferase</keyword>
<comment type="similarity">
    <text evidence="10">Belongs to the glycosyltransferase 28 family. MurG subfamily.</text>
</comment>
<evidence type="ECO:0000256" key="6">
    <source>
        <dbReference type="ARBA" id="ARBA00022984"/>
    </source>
</evidence>
<feature type="binding site" evidence="10">
    <location>
        <position position="165"/>
    </location>
    <ligand>
        <name>UDP-N-acetyl-alpha-D-glucosamine</name>
        <dbReference type="ChEBI" id="CHEBI:57705"/>
    </ligand>
</feature>
<keyword evidence="2 10" id="KW-0132">Cell division</keyword>
<dbReference type="GO" id="GO:0071555">
    <property type="term" value="P:cell wall organization"/>
    <property type="evidence" value="ECO:0007669"/>
    <property type="project" value="UniProtKB-KW"/>
</dbReference>
<keyword evidence="7 10" id="KW-0472">Membrane</keyword>
<evidence type="ECO:0000313" key="13">
    <source>
        <dbReference type="EMBL" id="SSA33572.1"/>
    </source>
</evidence>
<evidence type="ECO:0000256" key="10">
    <source>
        <dbReference type="HAMAP-Rule" id="MF_00033"/>
    </source>
</evidence>
<evidence type="ECO:0000259" key="11">
    <source>
        <dbReference type="Pfam" id="PF03033"/>
    </source>
</evidence>
<dbReference type="Proteomes" id="UP000250028">
    <property type="component" value="Unassembled WGS sequence"/>
</dbReference>
<accession>A0A2Y9BT77</accession>
<feature type="domain" description="Glycosyltransferase family 28 N-terminal" evidence="11">
    <location>
        <begin position="7"/>
        <end position="146"/>
    </location>
</feature>
<dbReference type="GO" id="GO:0051991">
    <property type="term" value="F:UDP-N-acetyl-D-glucosamine:N-acetylmuramoyl-L-alanyl-D-glutamyl-meso-2,6-diaminopimelyl-D-alanyl-D-alanine-diphosphoundecaprenol 4-beta-N-acetylglucosaminlytransferase activity"/>
    <property type="evidence" value="ECO:0007669"/>
    <property type="project" value="RHEA"/>
</dbReference>
<keyword evidence="14" id="KW-1185">Reference proteome</keyword>
<dbReference type="GO" id="GO:0008360">
    <property type="term" value="P:regulation of cell shape"/>
    <property type="evidence" value="ECO:0007669"/>
    <property type="project" value="UniProtKB-KW"/>
</dbReference>
<comment type="pathway">
    <text evidence="10">Cell wall biogenesis; peptidoglycan biosynthesis.</text>
</comment>
<dbReference type="GO" id="GO:0005975">
    <property type="term" value="P:carbohydrate metabolic process"/>
    <property type="evidence" value="ECO:0007669"/>
    <property type="project" value="InterPro"/>
</dbReference>
<comment type="function">
    <text evidence="10">Cell wall formation. Catalyzes the transfer of a GlcNAc subunit on undecaprenyl-pyrophosphoryl-MurNAc-pentapeptide (lipid intermediate I) to form undecaprenyl-pyrophosphoryl-MurNAc-(pentapeptide)GlcNAc (lipid intermediate II).</text>
</comment>
<evidence type="ECO:0000256" key="3">
    <source>
        <dbReference type="ARBA" id="ARBA00022676"/>
    </source>
</evidence>
<dbReference type="CDD" id="cd03785">
    <property type="entry name" value="GT28_MurG"/>
    <property type="match status" value="1"/>
</dbReference>
<dbReference type="PANTHER" id="PTHR21015">
    <property type="entry name" value="UDP-N-ACETYLGLUCOSAMINE--N-ACETYLMURAMYL-(PENTAPEPTIDE) PYROPHOSPHORYL-UNDECAPRENOL N-ACETYLGLUCOSAMINE TRANSFERASE 1"/>
    <property type="match status" value="1"/>
</dbReference>
<feature type="binding site" evidence="10">
    <location>
        <position position="128"/>
    </location>
    <ligand>
        <name>UDP-N-acetyl-alpha-D-glucosamine</name>
        <dbReference type="ChEBI" id="CHEBI:57705"/>
    </ligand>
</feature>
<protein>
    <recommendedName>
        <fullName evidence="10">UDP-N-acetylglucosamine--N-acetylmuramyl-(pentapeptide) pyrophosphoryl-undecaprenol N-acetylglucosamine transferase</fullName>
        <ecNumber evidence="10">2.4.1.227</ecNumber>
    </recommendedName>
    <alternativeName>
        <fullName evidence="10">Undecaprenyl-PP-MurNAc-pentapeptide-UDPGlcNAc GlcNAc transferase</fullName>
    </alternativeName>
</protein>
<reference evidence="14" key="1">
    <citation type="submission" date="2016-10" db="EMBL/GenBank/DDBJ databases">
        <authorList>
            <person name="Varghese N."/>
            <person name="Submissions S."/>
        </authorList>
    </citation>
    <scope>NUCLEOTIDE SEQUENCE [LARGE SCALE GENOMIC DNA]</scope>
    <source>
        <strain evidence="14">DSM 22951</strain>
    </source>
</reference>
<dbReference type="GO" id="GO:0050511">
    <property type="term" value="F:undecaprenyldiphospho-muramoylpentapeptide beta-N-acetylglucosaminyltransferase activity"/>
    <property type="evidence" value="ECO:0007669"/>
    <property type="project" value="UniProtKB-UniRule"/>
</dbReference>
<evidence type="ECO:0000313" key="14">
    <source>
        <dbReference type="Proteomes" id="UP000250028"/>
    </source>
</evidence>
<dbReference type="GO" id="GO:0005886">
    <property type="term" value="C:plasma membrane"/>
    <property type="evidence" value="ECO:0007669"/>
    <property type="project" value="UniProtKB-SubCell"/>
</dbReference>
<sequence length="370" mass="38216">MSDAPSVVLAGGGTAGHISPLLATAEALLIAHPDARITALGSYGGLEERIVPAAGVDLRLIPKAAFPRRPDLDAVRFPARLRSAVRTTRDLLREVDADAVVGFGGFVSPPAFLAARRSRVPIVVHEGNAMPGMATKLGARLTDHVATTFRATDLPHAIRTGMPLRQQITSVDRAALRPEALATYGLADDRPTVLVTGGSLGAQSINDAFAGAVRDLRAAGIQVLHISGRGKEFDPGPGAAGDPVYVVVPYADRMELAYAVADLVVTRAGGNMVCEVGSLGLPAVFVPLPHGNGEQRLNAGDAVDAGAAVLVPDDEFTAGWIAANLPGLVRDTERLAAMSEAASGQGHQHAAAALVAIIDEAIGERAHGVR</sequence>
<dbReference type="OrthoDB" id="9808936at2"/>